<gene>
    <name evidence="2" type="ORF">PHYSODRAFT_518484</name>
</gene>
<organism evidence="2 3">
    <name type="scientific">Phytophthora sojae (strain P6497)</name>
    <name type="common">Soybean stem and root rot agent</name>
    <name type="synonym">Phytophthora megasperma f. sp. glycines</name>
    <dbReference type="NCBI Taxonomy" id="1094619"/>
    <lineage>
        <taxon>Eukaryota</taxon>
        <taxon>Sar</taxon>
        <taxon>Stramenopiles</taxon>
        <taxon>Oomycota</taxon>
        <taxon>Peronosporomycetes</taxon>
        <taxon>Peronosporales</taxon>
        <taxon>Peronosporaceae</taxon>
        <taxon>Phytophthora</taxon>
    </lineage>
</organism>
<evidence type="ECO:0000256" key="1">
    <source>
        <dbReference type="SAM" id="Phobius"/>
    </source>
</evidence>
<dbReference type="OMA" id="MNSTHLA"/>
<feature type="transmembrane region" description="Helical" evidence="1">
    <location>
        <begin position="388"/>
        <end position="421"/>
    </location>
</feature>
<dbReference type="Proteomes" id="UP000002640">
    <property type="component" value="Unassembled WGS sequence"/>
</dbReference>
<evidence type="ECO:0000313" key="3">
    <source>
        <dbReference type="Proteomes" id="UP000002640"/>
    </source>
</evidence>
<dbReference type="EMBL" id="JH159158">
    <property type="protein sequence ID" value="EGZ10772.1"/>
    <property type="molecule type" value="Genomic_DNA"/>
</dbReference>
<feature type="transmembrane region" description="Helical" evidence="1">
    <location>
        <begin position="39"/>
        <end position="59"/>
    </location>
</feature>
<keyword evidence="3" id="KW-1185">Reference proteome</keyword>
<keyword evidence="1" id="KW-1133">Transmembrane helix</keyword>
<feature type="transmembrane region" description="Helical" evidence="1">
    <location>
        <begin position="246"/>
        <end position="266"/>
    </location>
</feature>
<protein>
    <submittedName>
        <fullName evidence="2">Uncharacterized protein</fullName>
    </submittedName>
</protein>
<feature type="transmembrane region" description="Helical" evidence="1">
    <location>
        <begin position="170"/>
        <end position="187"/>
    </location>
</feature>
<keyword evidence="1" id="KW-0812">Transmembrane</keyword>
<dbReference type="InParanoid" id="G5A1H4"/>
<feature type="transmembrane region" description="Helical" evidence="1">
    <location>
        <begin position="482"/>
        <end position="502"/>
    </location>
</feature>
<dbReference type="KEGG" id="psoj:PHYSODRAFT_518484"/>
<name>G5A1H4_PHYSP</name>
<dbReference type="AlphaFoldDB" id="G5A1H4"/>
<feature type="transmembrane region" description="Helical" evidence="1">
    <location>
        <begin position="441"/>
        <end position="461"/>
    </location>
</feature>
<feature type="transmembrane region" description="Helical" evidence="1">
    <location>
        <begin position="110"/>
        <end position="133"/>
    </location>
</feature>
<feature type="transmembrane region" description="Helical" evidence="1">
    <location>
        <begin position="139"/>
        <end position="161"/>
    </location>
</feature>
<feature type="transmembrane region" description="Helical" evidence="1">
    <location>
        <begin position="79"/>
        <end position="98"/>
    </location>
</feature>
<evidence type="ECO:0000313" key="2">
    <source>
        <dbReference type="EMBL" id="EGZ10772.1"/>
    </source>
</evidence>
<reference evidence="2 3" key="1">
    <citation type="journal article" date="2006" name="Science">
        <title>Phytophthora genome sequences uncover evolutionary origins and mechanisms of pathogenesis.</title>
        <authorList>
            <person name="Tyler B.M."/>
            <person name="Tripathy S."/>
            <person name="Zhang X."/>
            <person name="Dehal P."/>
            <person name="Jiang R.H."/>
            <person name="Aerts A."/>
            <person name="Arredondo F.D."/>
            <person name="Baxter L."/>
            <person name="Bensasson D."/>
            <person name="Beynon J.L."/>
            <person name="Chapman J."/>
            <person name="Damasceno C.M."/>
            <person name="Dorrance A.E."/>
            <person name="Dou D."/>
            <person name="Dickerman A.W."/>
            <person name="Dubchak I.L."/>
            <person name="Garbelotto M."/>
            <person name="Gijzen M."/>
            <person name="Gordon S.G."/>
            <person name="Govers F."/>
            <person name="Grunwald N.J."/>
            <person name="Huang W."/>
            <person name="Ivors K.L."/>
            <person name="Jones R.W."/>
            <person name="Kamoun S."/>
            <person name="Krampis K."/>
            <person name="Lamour K.H."/>
            <person name="Lee M.K."/>
            <person name="McDonald W.H."/>
            <person name="Medina M."/>
            <person name="Meijer H.J."/>
            <person name="Nordberg E.K."/>
            <person name="Maclean D.J."/>
            <person name="Ospina-Giraldo M.D."/>
            <person name="Morris P.F."/>
            <person name="Phuntumart V."/>
            <person name="Putnam N.H."/>
            <person name="Rash S."/>
            <person name="Rose J.K."/>
            <person name="Sakihama Y."/>
            <person name="Salamov A.A."/>
            <person name="Savidor A."/>
            <person name="Scheuring C.F."/>
            <person name="Smith B.M."/>
            <person name="Sobral B.W."/>
            <person name="Terry A."/>
            <person name="Torto-Alalibo T.A."/>
            <person name="Win J."/>
            <person name="Xu Z."/>
            <person name="Zhang H."/>
            <person name="Grigoriev I.V."/>
            <person name="Rokhsar D.S."/>
            <person name="Boore J.L."/>
        </authorList>
    </citation>
    <scope>NUCLEOTIDE SEQUENCE [LARGE SCALE GENOMIC DNA]</scope>
    <source>
        <strain evidence="2 3">P6497</strain>
    </source>
</reference>
<keyword evidence="1" id="KW-0472">Membrane</keyword>
<accession>G5A1H4</accession>
<dbReference type="RefSeq" id="XP_009533517.1">
    <property type="nucleotide sequence ID" value="XM_009535222.1"/>
</dbReference>
<proteinExistence type="predicted"/>
<dbReference type="GeneID" id="20660068"/>
<sequence>MGIYRSLRSTWDAFQIGLKGEYSPARVLALNEYTNSTPWWRVAGIIFFTPLPSLIYICLPETVDLSPPELGIASNKTFFGRFFLSYTMWCLLQMHMISERMPLLSVSKKQLVVSAVTVAAFSTGVELLYAWWIGFPVPYTIHMMAVPYLSLMFFAFAIVWYPHVRDNWSLLWKIADAILICVCHGLMNGIESTAFSLVLPVLKTLYRVMFYYFCRSASGERITIVVVFNGDLVNALFVSFCMQYQPTWVTTAILMVANALQVVLAIRDIDSIRKKIADTAVKIMQLRQTGKHSSKLPGARVATFMMLPQAADIFQRYSFDSVKAGVKRAQRFIISQTSDVGKQLLRSNQIIPVDNSIVHIGPKTSSIVAALSELQLLERKNVSLVRKLMYASAFSILTAFAEVITPIVYCTSLYLSLVFHMPNRNYYSQIASMNSTHLAKLVVNVLLYSLVELASFVVLTLRLKRRLDFSTLHQLAFVLDKYMIHVQTAIILWVFYTTQISLEHYGTDYTFQFAWLHSNSTA</sequence>